<sequence>MKFQMPLLVIALPWSLLADDGVRFNRDVRPILSENCFACHGQDAKKRKAKLRLDQRDGALVDRDGKRAIVPGKLETSELWRRINARDQDEVMPPPKSHKTLTAADKDILRRWIQQGAKYEGHWSFQAPKKQLVPKVAGVDNAIDAFL</sequence>
<dbReference type="InterPro" id="IPR036909">
    <property type="entry name" value="Cyt_c-like_dom_sf"/>
</dbReference>
<dbReference type="Gene3D" id="1.10.760.10">
    <property type="entry name" value="Cytochrome c-like domain"/>
    <property type="match status" value="1"/>
</dbReference>
<reference evidence="2" key="1">
    <citation type="submission" date="2018-05" db="EMBL/GenBank/DDBJ databases">
        <authorList>
            <person name="Lanie J.A."/>
            <person name="Ng W.-L."/>
            <person name="Kazmierczak K.M."/>
            <person name="Andrzejewski T.M."/>
            <person name="Davidsen T.M."/>
            <person name="Wayne K.J."/>
            <person name="Tettelin H."/>
            <person name="Glass J.I."/>
            <person name="Rusch D."/>
            <person name="Podicherti R."/>
            <person name="Tsui H.-C.T."/>
            <person name="Winkler M.E."/>
        </authorList>
    </citation>
    <scope>NUCLEOTIDE SEQUENCE</scope>
</reference>
<name>A0A382V2R9_9ZZZZ</name>
<evidence type="ECO:0000313" key="2">
    <source>
        <dbReference type="EMBL" id="SVD40727.1"/>
    </source>
</evidence>
<dbReference type="AlphaFoldDB" id="A0A382V2R9"/>
<accession>A0A382V2R9</accession>
<proteinExistence type="predicted"/>
<protein>
    <recommendedName>
        <fullName evidence="1">Cytochrome C Planctomycete-type domain-containing protein</fullName>
    </recommendedName>
</protein>
<dbReference type="GO" id="GO:0009055">
    <property type="term" value="F:electron transfer activity"/>
    <property type="evidence" value="ECO:0007669"/>
    <property type="project" value="InterPro"/>
</dbReference>
<gene>
    <name evidence="2" type="ORF">METZ01_LOCUS393581</name>
</gene>
<dbReference type="PANTHER" id="PTHR35889:SF3">
    <property type="entry name" value="F-BOX DOMAIN-CONTAINING PROTEIN"/>
    <property type="match status" value="1"/>
</dbReference>
<evidence type="ECO:0000259" key="1">
    <source>
        <dbReference type="Pfam" id="PF07635"/>
    </source>
</evidence>
<dbReference type="GO" id="GO:0020037">
    <property type="term" value="F:heme binding"/>
    <property type="evidence" value="ECO:0007669"/>
    <property type="project" value="InterPro"/>
</dbReference>
<dbReference type="PANTHER" id="PTHR35889">
    <property type="entry name" value="CYCLOINULO-OLIGOSACCHARIDE FRUCTANOTRANSFERASE-RELATED"/>
    <property type="match status" value="1"/>
</dbReference>
<feature type="non-terminal residue" evidence="2">
    <location>
        <position position="147"/>
    </location>
</feature>
<feature type="domain" description="Cytochrome C Planctomycete-type" evidence="1">
    <location>
        <begin position="36"/>
        <end position="95"/>
    </location>
</feature>
<dbReference type="InterPro" id="IPR011429">
    <property type="entry name" value="Cyt_c_Planctomycete-type"/>
</dbReference>
<dbReference type="EMBL" id="UINC01148694">
    <property type="protein sequence ID" value="SVD40727.1"/>
    <property type="molecule type" value="Genomic_DNA"/>
</dbReference>
<dbReference type="SUPFAM" id="SSF46626">
    <property type="entry name" value="Cytochrome c"/>
    <property type="match status" value="1"/>
</dbReference>
<organism evidence="2">
    <name type="scientific">marine metagenome</name>
    <dbReference type="NCBI Taxonomy" id="408172"/>
    <lineage>
        <taxon>unclassified sequences</taxon>
        <taxon>metagenomes</taxon>
        <taxon>ecological metagenomes</taxon>
    </lineage>
</organism>
<dbReference type="Pfam" id="PF07635">
    <property type="entry name" value="PSCyt1"/>
    <property type="match status" value="1"/>
</dbReference>